<feature type="domain" description="Tryptophan synthase beta chain-like PALP" evidence="6">
    <location>
        <begin position="18"/>
        <end position="291"/>
    </location>
</feature>
<evidence type="ECO:0000256" key="4">
    <source>
        <dbReference type="PIRSR" id="PIRSR006278-1"/>
    </source>
</evidence>
<evidence type="ECO:0000256" key="5">
    <source>
        <dbReference type="PIRSR" id="PIRSR006278-2"/>
    </source>
</evidence>
<dbReference type="SUPFAM" id="SSF53686">
    <property type="entry name" value="Tryptophan synthase beta subunit-like PLP-dependent enzymes"/>
    <property type="match status" value="1"/>
</dbReference>
<dbReference type="Proteomes" id="UP000262802">
    <property type="component" value="Chromosome"/>
</dbReference>
<accession>A0A3B7R4B9</accession>
<evidence type="ECO:0000313" key="8">
    <source>
        <dbReference type="Proteomes" id="UP000262802"/>
    </source>
</evidence>
<evidence type="ECO:0000259" key="6">
    <source>
        <dbReference type="Pfam" id="PF00291"/>
    </source>
</evidence>
<evidence type="ECO:0000256" key="1">
    <source>
        <dbReference type="ARBA" id="ARBA00001933"/>
    </source>
</evidence>
<protein>
    <submittedName>
        <fullName evidence="7">Pyridoxal-phosphate dependent enzyme</fullName>
    </submittedName>
</protein>
<keyword evidence="8" id="KW-1185">Reference proteome</keyword>
<proteinExistence type="inferred from homology"/>
<name>A0A3B7R4B9_9BACT</name>
<dbReference type="PANTHER" id="PTHR43780:SF2">
    <property type="entry name" value="1-AMINOCYCLOPROPANE-1-CARBOXYLATE DEAMINASE-RELATED"/>
    <property type="match status" value="1"/>
</dbReference>
<dbReference type="PANTHER" id="PTHR43780">
    <property type="entry name" value="1-AMINOCYCLOPROPANE-1-CARBOXYLATE DEAMINASE-RELATED"/>
    <property type="match status" value="1"/>
</dbReference>
<dbReference type="InterPro" id="IPR027278">
    <property type="entry name" value="ACCD_DCysDesulf"/>
</dbReference>
<dbReference type="GO" id="GO:0019148">
    <property type="term" value="F:D-cysteine desulfhydrase activity"/>
    <property type="evidence" value="ECO:0007669"/>
    <property type="project" value="TreeGrafter"/>
</dbReference>
<dbReference type="PIRSF" id="PIRSF006278">
    <property type="entry name" value="ACCD_DCysDesulf"/>
    <property type="match status" value="1"/>
</dbReference>
<keyword evidence="3 5" id="KW-0663">Pyridoxal phosphate</keyword>
<reference evidence="7 8" key="1">
    <citation type="submission" date="2018-09" db="EMBL/GenBank/DDBJ databases">
        <title>Hymenobacter medium sp. nov., isolated from R2A medium.</title>
        <authorList>
            <person name="Yingchao G."/>
        </authorList>
    </citation>
    <scope>NUCLEOTIDE SEQUENCE [LARGE SCALE GENOMIC DNA]</scope>
    <source>
        <strain evidence="8">sh-6</strain>
    </source>
</reference>
<evidence type="ECO:0000256" key="3">
    <source>
        <dbReference type="ARBA" id="ARBA00022898"/>
    </source>
</evidence>
<dbReference type="InterPro" id="IPR001926">
    <property type="entry name" value="TrpB-like_PALP"/>
</dbReference>
<evidence type="ECO:0000313" key="7">
    <source>
        <dbReference type="EMBL" id="AYA38243.1"/>
    </source>
</evidence>
<dbReference type="Gene3D" id="3.40.50.1100">
    <property type="match status" value="2"/>
</dbReference>
<comment type="similarity">
    <text evidence="2">Belongs to the ACC deaminase/D-cysteine desulfhydrase family.</text>
</comment>
<feature type="active site" description="Nucleophile" evidence="4">
    <location>
        <position position="68"/>
    </location>
</feature>
<dbReference type="RefSeq" id="WP_119445793.1">
    <property type="nucleotide sequence ID" value="NZ_CP032317.1"/>
</dbReference>
<dbReference type="KEGG" id="hyh:D3Y59_15065"/>
<evidence type="ECO:0000256" key="2">
    <source>
        <dbReference type="ARBA" id="ARBA00008639"/>
    </source>
</evidence>
<dbReference type="AlphaFoldDB" id="A0A3B7R4B9"/>
<gene>
    <name evidence="7" type="ORF">D3Y59_15065</name>
</gene>
<feature type="modified residue" description="N6-(pyridoxal phosphate)lysine" evidence="5">
    <location>
        <position position="41"/>
    </location>
</feature>
<organism evidence="7 8">
    <name type="scientific">Hymenobacter oligotrophus</name>
    <dbReference type="NCBI Taxonomy" id="2319843"/>
    <lineage>
        <taxon>Bacteria</taxon>
        <taxon>Pseudomonadati</taxon>
        <taxon>Bacteroidota</taxon>
        <taxon>Cytophagia</taxon>
        <taxon>Cytophagales</taxon>
        <taxon>Hymenobacteraceae</taxon>
        <taxon>Hymenobacter</taxon>
    </lineage>
</organism>
<comment type="cofactor">
    <cofactor evidence="1">
        <name>pyridoxal 5'-phosphate</name>
        <dbReference type="ChEBI" id="CHEBI:597326"/>
    </cofactor>
</comment>
<dbReference type="Pfam" id="PF00291">
    <property type="entry name" value="PALP"/>
    <property type="match status" value="1"/>
</dbReference>
<dbReference type="EMBL" id="CP032317">
    <property type="protein sequence ID" value="AYA38243.1"/>
    <property type="molecule type" value="Genomic_DNA"/>
</dbReference>
<dbReference type="OrthoDB" id="9801249at2"/>
<sequence length="311" mass="33314">MPQLVQPPVLLDLPEPVAERRGVQLRLLRDDLLHPELPGNKWRKLKYNLLEAQHLGHRTLLTFGGAYSNHLAAVATAGRLQGFGTIGVVRGEAASELSPTLQQCQANGMQLRFVGREAYRQRHEAAWVAELLAHLGPAYVVPEGGTNTLALQGCAELITELDAAGEAFDAVAVACGTGGTLAGLLVGLGGQRHAVGVATLKGADFLRRDVNNLTAAAVGQVFSNWHLHTGAHFGGYARFSEPLLAFIYRFYQQYQVVLDPVYTGKLLYGVLQLIEEGYFAAGSTVVAVHTGGLQGWAGFQQRFGVAAPGIV</sequence>
<dbReference type="InterPro" id="IPR036052">
    <property type="entry name" value="TrpB-like_PALP_sf"/>
</dbReference>